<feature type="domain" description="Beta-lactamase-related" evidence="1">
    <location>
        <begin position="77"/>
        <end position="353"/>
    </location>
</feature>
<dbReference type="PANTHER" id="PTHR43283">
    <property type="entry name" value="BETA-LACTAMASE-RELATED"/>
    <property type="match status" value="1"/>
</dbReference>
<organism evidence="2 3">
    <name type="scientific">Zasmidium cellare</name>
    <name type="common">Wine cellar mold</name>
    <name type="synonym">Racodium cellare</name>
    <dbReference type="NCBI Taxonomy" id="395010"/>
    <lineage>
        <taxon>Eukaryota</taxon>
        <taxon>Fungi</taxon>
        <taxon>Dikarya</taxon>
        <taxon>Ascomycota</taxon>
        <taxon>Pezizomycotina</taxon>
        <taxon>Dothideomycetes</taxon>
        <taxon>Dothideomycetidae</taxon>
        <taxon>Mycosphaerellales</taxon>
        <taxon>Mycosphaerellaceae</taxon>
        <taxon>Zasmidium</taxon>
    </lineage>
</organism>
<gene>
    <name evidence="2" type="ORF">PRZ48_001479</name>
</gene>
<dbReference type="PANTHER" id="PTHR43283:SF7">
    <property type="entry name" value="BETA-LACTAMASE-RELATED DOMAIN-CONTAINING PROTEIN"/>
    <property type="match status" value="1"/>
</dbReference>
<dbReference type="EMBL" id="JAXOVC010000001">
    <property type="protein sequence ID" value="KAK4507744.1"/>
    <property type="molecule type" value="Genomic_DNA"/>
</dbReference>
<dbReference type="Proteomes" id="UP001305779">
    <property type="component" value="Unassembled WGS sequence"/>
</dbReference>
<dbReference type="Gene3D" id="3.40.710.10">
    <property type="entry name" value="DD-peptidase/beta-lactamase superfamily"/>
    <property type="match status" value="1"/>
</dbReference>
<proteinExistence type="predicted"/>
<protein>
    <recommendedName>
        <fullName evidence="1">Beta-lactamase-related domain-containing protein</fullName>
    </recommendedName>
</protein>
<name>A0ABR0F1C3_ZASCE</name>
<dbReference type="SUPFAM" id="SSF56601">
    <property type="entry name" value="beta-lactamase/transpeptidase-like"/>
    <property type="match status" value="1"/>
</dbReference>
<dbReference type="InterPro" id="IPR001466">
    <property type="entry name" value="Beta-lactam-related"/>
</dbReference>
<dbReference type="InterPro" id="IPR050789">
    <property type="entry name" value="Diverse_Enzym_Activities"/>
</dbReference>
<comment type="caution">
    <text evidence="2">The sequence shown here is derived from an EMBL/GenBank/DDBJ whole genome shotgun (WGS) entry which is preliminary data.</text>
</comment>
<evidence type="ECO:0000313" key="3">
    <source>
        <dbReference type="Proteomes" id="UP001305779"/>
    </source>
</evidence>
<reference evidence="2 3" key="1">
    <citation type="journal article" date="2023" name="G3 (Bethesda)">
        <title>A chromosome-level genome assembly of Zasmidium syzygii isolated from banana leaves.</title>
        <authorList>
            <person name="van Westerhoven A.C."/>
            <person name="Mehrabi R."/>
            <person name="Talebi R."/>
            <person name="Steentjes M.B.F."/>
            <person name="Corcolon B."/>
            <person name="Chong P.A."/>
            <person name="Kema G.H.J."/>
            <person name="Seidl M.F."/>
        </authorList>
    </citation>
    <scope>NUCLEOTIDE SEQUENCE [LARGE SCALE GENOMIC DNA]</scope>
    <source>
        <strain evidence="2 3">P124</strain>
    </source>
</reference>
<keyword evidence="3" id="KW-1185">Reference proteome</keyword>
<dbReference type="Pfam" id="PF00144">
    <property type="entry name" value="Beta-lactamase"/>
    <property type="match status" value="1"/>
</dbReference>
<evidence type="ECO:0000313" key="2">
    <source>
        <dbReference type="EMBL" id="KAK4507744.1"/>
    </source>
</evidence>
<dbReference type="InterPro" id="IPR012338">
    <property type="entry name" value="Beta-lactam/transpept-like"/>
</dbReference>
<sequence>MASTQTKADLSNWRESPYNQWAFVNVDQVVGTHEIKKGQSVHHLATSEKQFDEFRIQPKDDVLDLPSFVSASDTDGLIVLHHGKIVHEQYTRGNDQTSKHIMMSMTKSVTGLLVGILQDQGKLHVDDLVTKYVPEVSGTFYKNVTIRQCIDMRSGAVYPDGNHDYRCAVGWNPENGSEKHTNHLHDFIVNFHPEMANDDRFEYVSVNTDLVGWVIERATGKTFAEVIQDYLWQPLGAESDATITVDKAGAARAAGGMSATLRDIARIGLLIVEGGKGIVPTAWLDDIVNNGSKEAFAQGAWAPGFALHFSGMAYRSHWLCDAPSDVAIALGIHGQMLFADRKNGIVVAKTGSQPDSIDFGKIRMTVLAFKEIQRILLA</sequence>
<evidence type="ECO:0000259" key="1">
    <source>
        <dbReference type="Pfam" id="PF00144"/>
    </source>
</evidence>
<accession>A0ABR0F1C3</accession>